<evidence type="ECO:0000313" key="1">
    <source>
        <dbReference type="EMBL" id="SVC18811.1"/>
    </source>
</evidence>
<accession>A0A382K800</accession>
<sequence>MALGDLILEEVGQMTGTRVLSTDASGTNLELSLHLTGTIRGVPETTMWTYTTLTRPDGSIYGNGQGIMTTQDGDVVHLIGHGSGAAPPPGGTVRFCTMLHPHSTSEKYADLNTIGLVGEYEVAPDGVATNKSWEWK</sequence>
<dbReference type="AlphaFoldDB" id="A0A382K800"/>
<organism evidence="1">
    <name type="scientific">marine metagenome</name>
    <dbReference type="NCBI Taxonomy" id="408172"/>
    <lineage>
        <taxon>unclassified sequences</taxon>
        <taxon>metagenomes</taxon>
        <taxon>ecological metagenomes</taxon>
    </lineage>
</organism>
<dbReference type="Gene3D" id="2.40.160.20">
    <property type="match status" value="1"/>
</dbReference>
<name>A0A382K800_9ZZZZ</name>
<gene>
    <name evidence="1" type="ORF">METZ01_LOCUS271665</name>
</gene>
<protein>
    <submittedName>
        <fullName evidence="1">Uncharacterized protein</fullName>
    </submittedName>
</protein>
<proteinExistence type="predicted"/>
<dbReference type="EMBL" id="UINC01078085">
    <property type="protein sequence ID" value="SVC18811.1"/>
    <property type="molecule type" value="Genomic_DNA"/>
</dbReference>
<reference evidence="1" key="1">
    <citation type="submission" date="2018-05" db="EMBL/GenBank/DDBJ databases">
        <authorList>
            <person name="Lanie J.A."/>
            <person name="Ng W.-L."/>
            <person name="Kazmierczak K.M."/>
            <person name="Andrzejewski T.M."/>
            <person name="Davidsen T.M."/>
            <person name="Wayne K.J."/>
            <person name="Tettelin H."/>
            <person name="Glass J.I."/>
            <person name="Rusch D."/>
            <person name="Podicherti R."/>
            <person name="Tsui H.-C.T."/>
            <person name="Winkler M.E."/>
        </authorList>
    </citation>
    <scope>NUCLEOTIDE SEQUENCE</scope>
</reference>